<dbReference type="Proteomes" id="UP001267426">
    <property type="component" value="Unassembled WGS sequence"/>
</dbReference>
<evidence type="ECO:0000313" key="2">
    <source>
        <dbReference type="Proteomes" id="UP001267426"/>
    </source>
</evidence>
<organism evidence="1 2">
    <name type="scientific">Rubrivirga litoralis</name>
    <dbReference type="NCBI Taxonomy" id="3075598"/>
    <lineage>
        <taxon>Bacteria</taxon>
        <taxon>Pseudomonadati</taxon>
        <taxon>Rhodothermota</taxon>
        <taxon>Rhodothermia</taxon>
        <taxon>Rhodothermales</taxon>
        <taxon>Rubricoccaceae</taxon>
        <taxon>Rubrivirga</taxon>
    </lineage>
</organism>
<dbReference type="EMBL" id="JAVRHT010000035">
    <property type="protein sequence ID" value="MDT0632711.1"/>
    <property type="molecule type" value="Genomic_DNA"/>
</dbReference>
<accession>A0ABU3BTU2</accession>
<gene>
    <name evidence="1" type="ORF">RM540_13200</name>
</gene>
<sequence>MQHDGRVRIWGWVAEIDKCLRVVVESDGETVMNAMPDRKCTNAHRP</sequence>
<keyword evidence="2" id="KW-1185">Reference proteome</keyword>
<proteinExistence type="predicted"/>
<name>A0ABU3BTU2_9BACT</name>
<dbReference type="RefSeq" id="WP_311664860.1">
    <property type="nucleotide sequence ID" value="NZ_JAVRHT010000035.1"/>
</dbReference>
<comment type="caution">
    <text evidence="1">The sequence shown here is derived from an EMBL/GenBank/DDBJ whole genome shotgun (WGS) entry which is preliminary data.</text>
</comment>
<protein>
    <submittedName>
        <fullName evidence="1">Uncharacterized protein</fullName>
    </submittedName>
</protein>
<evidence type="ECO:0000313" key="1">
    <source>
        <dbReference type="EMBL" id="MDT0632711.1"/>
    </source>
</evidence>
<reference evidence="1 2" key="1">
    <citation type="submission" date="2023-09" db="EMBL/GenBank/DDBJ databases">
        <authorList>
            <person name="Rey-Velasco X."/>
        </authorList>
    </citation>
    <scope>NUCLEOTIDE SEQUENCE [LARGE SCALE GENOMIC DNA]</scope>
    <source>
        <strain evidence="1 2">F394</strain>
    </source>
</reference>